<dbReference type="Gene3D" id="1.10.10.10">
    <property type="entry name" value="Winged helix-like DNA-binding domain superfamily/Winged helix DNA-binding domain"/>
    <property type="match status" value="1"/>
</dbReference>
<dbReference type="AlphaFoldDB" id="A0A1X7A904"/>
<dbReference type="InterPro" id="IPR036390">
    <property type="entry name" value="WH_DNA-bd_sf"/>
</dbReference>
<protein>
    <submittedName>
        <fullName evidence="5">HTH-type transcriptional activator HxlR</fullName>
    </submittedName>
</protein>
<dbReference type="InterPro" id="IPR002577">
    <property type="entry name" value="HTH_HxlR"/>
</dbReference>
<name>A0A1X7A904_9RHOB</name>
<accession>A0A1X7A904</accession>
<dbReference type="EMBL" id="FWFJ01000055">
    <property type="protein sequence ID" value="SLN73178.1"/>
    <property type="molecule type" value="Genomic_DNA"/>
</dbReference>
<dbReference type="RefSeq" id="WP_085828502.1">
    <property type="nucleotide sequence ID" value="NZ_FWFJ01000055.1"/>
</dbReference>
<evidence type="ECO:0000256" key="3">
    <source>
        <dbReference type="ARBA" id="ARBA00023163"/>
    </source>
</evidence>
<evidence type="ECO:0000313" key="5">
    <source>
        <dbReference type="EMBL" id="SLN73178.1"/>
    </source>
</evidence>
<dbReference type="InterPro" id="IPR036388">
    <property type="entry name" value="WH-like_DNA-bd_sf"/>
</dbReference>
<gene>
    <name evidence="5" type="primary">hxlR</name>
    <name evidence="5" type="ORF">ROG8370_03585</name>
</gene>
<keyword evidence="3" id="KW-0804">Transcription</keyword>
<dbReference type="PANTHER" id="PTHR33204">
    <property type="entry name" value="TRANSCRIPTIONAL REGULATOR, MARR FAMILY"/>
    <property type="match status" value="1"/>
</dbReference>
<organism evidence="5 6">
    <name type="scientific">Roseovarius gaetbuli</name>
    <dbReference type="NCBI Taxonomy" id="1356575"/>
    <lineage>
        <taxon>Bacteria</taxon>
        <taxon>Pseudomonadati</taxon>
        <taxon>Pseudomonadota</taxon>
        <taxon>Alphaproteobacteria</taxon>
        <taxon>Rhodobacterales</taxon>
        <taxon>Roseobacteraceae</taxon>
        <taxon>Roseovarius</taxon>
    </lineage>
</organism>
<dbReference type="GO" id="GO:0006355">
    <property type="term" value="P:regulation of DNA-templated transcription"/>
    <property type="evidence" value="ECO:0007669"/>
    <property type="project" value="UniProtKB-ARBA"/>
</dbReference>
<evidence type="ECO:0000256" key="1">
    <source>
        <dbReference type="ARBA" id="ARBA00023015"/>
    </source>
</evidence>
<evidence type="ECO:0000256" key="2">
    <source>
        <dbReference type="ARBA" id="ARBA00023125"/>
    </source>
</evidence>
<feature type="domain" description="HTH hxlR-type" evidence="4">
    <location>
        <begin position="9"/>
        <end position="106"/>
    </location>
</feature>
<reference evidence="6" key="1">
    <citation type="submission" date="2017-03" db="EMBL/GenBank/DDBJ databases">
        <authorList>
            <person name="Rodrigo-Torres L."/>
            <person name="Arahal R.D."/>
            <person name="Lucena T."/>
        </authorList>
    </citation>
    <scope>NUCLEOTIDE SEQUENCE [LARGE SCALE GENOMIC DNA]</scope>
    <source>
        <strain evidence="6">CECT 8370</strain>
    </source>
</reference>
<evidence type="ECO:0000259" key="4">
    <source>
        <dbReference type="PROSITE" id="PS51118"/>
    </source>
</evidence>
<dbReference type="SUPFAM" id="SSF46785">
    <property type="entry name" value="Winged helix' DNA-binding domain"/>
    <property type="match status" value="1"/>
</dbReference>
<dbReference type="InterPro" id="IPR011991">
    <property type="entry name" value="ArsR-like_HTH"/>
</dbReference>
<dbReference type="PANTHER" id="PTHR33204:SF18">
    <property type="entry name" value="TRANSCRIPTIONAL REGULATORY PROTEIN"/>
    <property type="match status" value="1"/>
</dbReference>
<keyword evidence="6" id="KW-1185">Reference proteome</keyword>
<dbReference type="Proteomes" id="UP000194012">
    <property type="component" value="Unassembled WGS sequence"/>
</dbReference>
<evidence type="ECO:0000313" key="6">
    <source>
        <dbReference type="Proteomes" id="UP000194012"/>
    </source>
</evidence>
<sequence length="106" mass="12013">MTDRNRENCPILRATNAMGDKWSILILREFFLEGPRRFQDLQDVLGLSPNTLSGRLKKLESAGIIARRQYSTNPPRAEYHLTEAGQALSPVMGALYKWGETHTPDL</sequence>
<dbReference type="CDD" id="cd00090">
    <property type="entry name" value="HTH_ARSR"/>
    <property type="match status" value="1"/>
</dbReference>
<dbReference type="PROSITE" id="PS51118">
    <property type="entry name" value="HTH_HXLR"/>
    <property type="match status" value="1"/>
</dbReference>
<dbReference type="Pfam" id="PF01638">
    <property type="entry name" value="HxlR"/>
    <property type="match status" value="1"/>
</dbReference>
<keyword evidence="2" id="KW-0238">DNA-binding</keyword>
<dbReference type="GO" id="GO:0003677">
    <property type="term" value="F:DNA binding"/>
    <property type="evidence" value="ECO:0007669"/>
    <property type="project" value="UniProtKB-KW"/>
</dbReference>
<keyword evidence="1" id="KW-0805">Transcription regulation</keyword>
<proteinExistence type="predicted"/>
<dbReference type="OrthoDB" id="9782219at2"/>